<dbReference type="InterPro" id="IPR012556">
    <property type="entry name" value="Entericidin"/>
</dbReference>
<dbReference type="PROSITE" id="PS51257">
    <property type="entry name" value="PROKAR_LIPOPROTEIN"/>
    <property type="match status" value="1"/>
</dbReference>
<comment type="similarity">
    <text evidence="1">Belongs to the EcnA/EcnB lipoprotein family.</text>
</comment>
<protein>
    <submittedName>
        <fullName evidence="9">Entericidin EcnA/B family protein</fullName>
    </submittedName>
</protein>
<evidence type="ECO:0000256" key="8">
    <source>
        <dbReference type="SAM" id="SignalP"/>
    </source>
</evidence>
<evidence type="ECO:0000256" key="3">
    <source>
        <dbReference type="ARBA" id="ARBA00022729"/>
    </source>
</evidence>
<evidence type="ECO:0000313" key="9">
    <source>
        <dbReference type="EMBL" id="SEN32795.1"/>
    </source>
</evidence>
<feature type="signal peptide" evidence="8">
    <location>
        <begin position="1"/>
        <end position="18"/>
    </location>
</feature>
<keyword evidence="6" id="KW-0449">Lipoprotein</keyword>
<evidence type="ECO:0000256" key="2">
    <source>
        <dbReference type="ARBA" id="ARBA00022475"/>
    </source>
</evidence>
<feature type="chain" id="PRO_5011536933" evidence="8">
    <location>
        <begin position="19"/>
        <end position="47"/>
    </location>
</feature>
<evidence type="ECO:0000256" key="6">
    <source>
        <dbReference type="ARBA" id="ARBA00023288"/>
    </source>
</evidence>
<dbReference type="GO" id="GO:0009636">
    <property type="term" value="P:response to toxic substance"/>
    <property type="evidence" value="ECO:0007669"/>
    <property type="project" value="InterPro"/>
</dbReference>
<dbReference type="RefSeq" id="WP_090610717.1">
    <property type="nucleotide sequence ID" value="NZ_CP067124.1"/>
</dbReference>
<gene>
    <name evidence="9" type="ORF">SAMN04489859_1004130</name>
</gene>
<feature type="compositionally biased region" description="Polar residues" evidence="7">
    <location>
        <begin position="37"/>
        <end position="47"/>
    </location>
</feature>
<dbReference type="AlphaFoldDB" id="A0A1H8FME3"/>
<keyword evidence="2" id="KW-1003">Cell membrane</keyword>
<keyword evidence="5" id="KW-0564">Palmitate</keyword>
<keyword evidence="10" id="KW-1185">Reference proteome</keyword>
<evidence type="ECO:0000256" key="1">
    <source>
        <dbReference type="ARBA" id="ARBA00010296"/>
    </source>
</evidence>
<keyword evidence="4" id="KW-0472">Membrane</keyword>
<dbReference type="OrthoDB" id="7363288at2"/>
<evidence type="ECO:0000256" key="5">
    <source>
        <dbReference type="ARBA" id="ARBA00023139"/>
    </source>
</evidence>
<keyword evidence="3 8" id="KW-0732">Signal</keyword>
<feature type="region of interest" description="Disordered" evidence="7">
    <location>
        <begin position="27"/>
        <end position="47"/>
    </location>
</feature>
<dbReference type="Proteomes" id="UP000199054">
    <property type="component" value="Unassembled WGS sequence"/>
</dbReference>
<dbReference type="Pfam" id="PF08085">
    <property type="entry name" value="Entericidin"/>
    <property type="match status" value="1"/>
</dbReference>
<dbReference type="EMBL" id="FODE01000004">
    <property type="protein sequence ID" value="SEN32795.1"/>
    <property type="molecule type" value="Genomic_DNA"/>
</dbReference>
<organism evidence="9 10">
    <name type="scientific">Paracoccus alcaliphilus</name>
    <dbReference type="NCBI Taxonomy" id="34002"/>
    <lineage>
        <taxon>Bacteria</taxon>
        <taxon>Pseudomonadati</taxon>
        <taxon>Pseudomonadota</taxon>
        <taxon>Alphaproteobacteria</taxon>
        <taxon>Rhodobacterales</taxon>
        <taxon>Paracoccaceae</taxon>
        <taxon>Paracoccus</taxon>
    </lineage>
</organism>
<sequence>MQKLMGLGALLAMMAVSACETVQGAGRDMQHAGHAISQESAEVQSGM</sequence>
<name>A0A1H8FME3_9RHOB</name>
<reference evidence="9 10" key="1">
    <citation type="submission" date="2016-10" db="EMBL/GenBank/DDBJ databases">
        <authorList>
            <person name="de Groot N.N."/>
        </authorList>
    </citation>
    <scope>NUCLEOTIDE SEQUENCE [LARGE SCALE GENOMIC DNA]</scope>
    <source>
        <strain evidence="9 10">DSM 8512</strain>
    </source>
</reference>
<proteinExistence type="inferred from homology"/>
<accession>A0A1H8FME3</accession>
<evidence type="ECO:0000256" key="7">
    <source>
        <dbReference type="SAM" id="MobiDB-lite"/>
    </source>
</evidence>
<dbReference type="GO" id="GO:0016020">
    <property type="term" value="C:membrane"/>
    <property type="evidence" value="ECO:0007669"/>
    <property type="project" value="InterPro"/>
</dbReference>
<evidence type="ECO:0000313" key="10">
    <source>
        <dbReference type="Proteomes" id="UP000199054"/>
    </source>
</evidence>
<dbReference type="STRING" id="34002.SAMN04489859_1004130"/>
<evidence type="ECO:0000256" key="4">
    <source>
        <dbReference type="ARBA" id="ARBA00023136"/>
    </source>
</evidence>